<feature type="domain" description="C2" evidence="4">
    <location>
        <begin position="226"/>
        <end position="351"/>
    </location>
</feature>
<dbReference type="PANTHER" id="PTHR10857">
    <property type="entry name" value="COPINE"/>
    <property type="match status" value="1"/>
</dbReference>
<dbReference type="SUPFAM" id="SSF53300">
    <property type="entry name" value="vWA-like"/>
    <property type="match status" value="1"/>
</dbReference>
<feature type="compositionally biased region" description="Polar residues" evidence="3">
    <location>
        <begin position="171"/>
        <end position="183"/>
    </location>
</feature>
<dbReference type="PROSITE" id="PS50004">
    <property type="entry name" value="C2"/>
    <property type="match status" value="2"/>
</dbReference>
<feature type="compositionally biased region" description="Low complexity" evidence="3">
    <location>
        <begin position="194"/>
        <end position="217"/>
    </location>
</feature>
<evidence type="ECO:0000256" key="2">
    <source>
        <dbReference type="ARBA" id="ARBA00022737"/>
    </source>
</evidence>
<proteinExistence type="inferred from homology"/>
<evidence type="ECO:0000259" key="5">
    <source>
        <dbReference type="PROSITE" id="PS50234"/>
    </source>
</evidence>
<dbReference type="Gene3D" id="3.40.50.410">
    <property type="entry name" value="von Willebrand factor, type A domain"/>
    <property type="match status" value="1"/>
</dbReference>
<sequence>MQSILHSYPFNSSFYNFQDEERLMSNDKQKCNLIDSNVEDDLNNRNDIESTQNTTTLSRQCCNLNFSNLVDYESHYYFIHKNHCDKCHRTYPNSKLLDIHIMETHDLLFESLCLKKKMFECLVEGCSKKFSSNGMRKLHLVDAHNYPQTYHFHSKQRSKELHDLKMKSNFTIQNQDKNNNTEPMSIDDISTDFTNLKTNTTPNNETNNQESSNNTSSKKVYKINNENLKNMLMLKEIMQGPPKIDLRIKCFDLKNMDLVSKSDPQVFVQQNFGPKDKQKYVGSTEKINNNLSPVFKKPITIEYYFETVQNLKFTVLDVDGEISDIDAPDYIGELQCTLGDIISSPGGKYMKQIRNKKGSLSGEIEITAEEIKVSNFQCTFLIQGNNFDKKDLFGKSDPYYIISRYSAQLGENVTCFKSEVHKNTLDPLFNQVTLKYEELNNCDVNAPLTFEFYDHDDVGKHDLIGILKTTTQEIINKHSQHLSFEIINPKKNKCAGVIKFLKFDVTKEATFLDYIYTGTELNLLIAIDCTYSNGPIDKKTSLHKLSTDGTLNQYESSILAVGNVLTSYDIDGLIPVYGFGGVLPGSATTNHCFAMTFNETAVNAKGITEVLNVYRNAMAQVELSGPTNFSQIIQRAIDLSPPIQYKYNILLIITDGEITDMEETKKKIVQASNHPISIIIVGVGSADFSSMDQLDSDGSMLKDCNGRACERDIVQFVPFSKTAAQGPEQLAKEVLKEVPKQLMSFMKNKKFVPVAKTI</sequence>
<keyword evidence="7" id="KW-1185">Reference proteome</keyword>
<dbReference type="SUPFAM" id="SSF49562">
    <property type="entry name" value="C2 domain (Calcium/lipid-binding domain, CaLB)"/>
    <property type="match status" value="2"/>
</dbReference>
<dbReference type="GO" id="GO:0005829">
    <property type="term" value="C:cytosol"/>
    <property type="evidence" value="ECO:0007669"/>
    <property type="project" value="UniProtKB-ARBA"/>
</dbReference>
<evidence type="ECO:0000259" key="4">
    <source>
        <dbReference type="PROSITE" id="PS50004"/>
    </source>
</evidence>
<dbReference type="STRING" id="361077.A0A151Z783"/>
<dbReference type="SMART" id="SM00327">
    <property type="entry name" value="VWA"/>
    <property type="match status" value="1"/>
</dbReference>
<feature type="region of interest" description="Disordered" evidence="3">
    <location>
        <begin position="171"/>
        <end position="217"/>
    </location>
</feature>
<dbReference type="GO" id="GO:0005544">
    <property type="term" value="F:calcium-dependent phospholipid binding"/>
    <property type="evidence" value="ECO:0007669"/>
    <property type="project" value="InterPro"/>
</dbReference>
<dbReference type="GO" id="GO:0005886">
    <property type="term" value="C:plasma membrane"/>
    <property type="evidence" value="ECO:0007669"/>
    <property type="project" value="TreeGrafter"/>
</dbReference>
<feature type="domain" description="C2" evidence="4">
    <location>
        <begin position="360"/>
        <end position="484"/>
    </location>
</feature>
<dbReference type="InterPro" id="IPR037768">
    <property type="entry name" value="C2B_Copine"/>
</dbReference>
<dbReference type="InterPro" id="IPR036465">
    <property type="entry name" value="vWFA_dom_sf"/>
</dbReference>
<dbReference type="InterPro" id="IPR002035">
    <property type="entry name" value="VWF_A"/>
</dbReference>
<organism evidence="6 7">
    <name type="scientific">Tieghemostelium lacteum</name>
    <name type="common">Slime mold</name>
    <name type="synonym">Dictyostelium lacteum</name>
    <dbReference type="NCBI Taxonomy" id="361077"/>
    <lineage>
        <taxon>Eukaryota</taxon>
        <taxon>Amoebozoa</taxon>
        <taxon>Evosea</taxon>
        <taxon>Eumycetozoa</taxon>
        <taxon>Dictyostelia</taxon>
        <taxon>Dictyosteliales</taxon>
        <taxon>Raperosteliaceae</taxon>
        <taxon>Tieghemostelium</taxon>
    </lineage>
</organism>
<dbReference type="SMART" id="SM00355">
    <property type="entry name" value="ZnF_C2H2"/>
    <property type="match status" value="2"/>
</dbReference>
<name>A0A151Z783_TIELA</name>
<dbReference type="EMBL" id="LODT01000039">
    <property type="protein sequence ID" value="KYQ89795.1"/>
    <property type="molecule type" value="Genomic_DNA"/>
</dbReference>
<evidence type="ECO:0000313" key="6">
    <source>
        <dbReference type="EMBL" id="KYQ89795.1"/>
    </source>
</evidence>
<dbReference type="OMA" id="AHDSHSK"/>
<dbReference type="InterPro" id="IPR000008">
    <property type="entry name" value="C2_dom"/>
</dbReference>
<dbReference type="AlphaFoldDB" id="A0A151Z783"/>
<evidence type="ECO:0000313" key="7">
    <source>
        <dbReference type="Proteomes" id="UP000076078"/>
    </source>
</evidence>
<dbReference type="Gene3D" id="2.60.40.150">
    <property type="entry name" value="C2 domain"/>
    <property type="match status" value="2"/>
</dbReference>
<evidence type="ECO:0000256" key="3">
    <source>
        <dbReference type="SAM" id="MobiDB-lite"/>
    </source>
</evidence>
<dbReference type="Pfam" id="PF07002">
    <property type="entry name" value="Copine"/>
    <property type="match status" value="1"/>
</dbReference>
<dbReference type="SMART" id="SM00239">
    <property type="entry name" value="C2"/>
    <property type="match status" value="2"/>
</dbReference>
<dbReference type="Proteomes" id="UP000076078">
    <property type="component" value="Unassembled WGS sequence"/>
</dbReference>
<dbReference type="OrthoDB" id="5855668at2759"/>
<dbReference type="PROSITE" id="PS50234">
    <property type="entry name" value="VWFA"/>
    <property type="match status" value="1"/>
</dbReference>
<evidence type="ECO:0000256" key="1">
    <source>
        <dbReference type="ARBA" id="ARBA00009048"/>
    </source>
</evidence>
<dbReference type="InterPro" id="IPR010734">
    <property type="entry name" value="Copine_C"/>
</dbReference>
<reference evidence="6 7" key="1">
    <citation type="submission" date="2015-12" db="EMBL/GenBank/DDBJ databases">
        <title>Dictyostelia acquired genes for synthesis and detection of signals that induce cell-type specialization by lateral gene transfer from prokaryotes.</title>
        <authorList>
            <person name="Gloeckner G."/>
            <person name="Schaap P."/>
        </authorList>
    </citation>
    <scope>NUCLEOTIDE SEQUENCE [LARGE SCALE GENOMIC DNA]</scope>
    <source>
        <strain evidence="6 7">TK</strain>
    </source>
</reference>
<feature type="domain" description="VWFA" evidence="5">
    <location>
        <begin position="522"/>
        <end position="738"/>
    </location>
</feature>
<dbReference type="Pfam" id="PF00168">
    <property type="entry name" value="C2"/>
    <property type="match status" value="2"/>
</dbReference>
<accession>A0A151Z783</accession>
<comment type="caution">
    <text evidence="6">The sequence shown here is derived from an EMBL/GenBank/DDBJ whole genome shotgun (WGS) entry which is preliminary data.</text>
</comment>
<dbReference type="InterPro" id="IPR013087">
    <property type="entry name" value="Znf_C2H2_type"/>
</dbReference>
<comment type="similarity">
    <text evidence="1">Belongs to the copine family.</text>
</comment>
<dbReference type="CDD" id="cd04048">
    <property type="entry name" value="C2A_Copine"/>
    <property type="match status" value="1"/>
</dbReference>
<dbReference type="GO" id="GO:0071277">
    <property type="term" value="P:cellular response to calcium ion"/>
    <property type="evidence" value="ECO:0007669"/>
    <property type="project" value="TreeGrafter"/>
</dbReference>
<dbReference type="InParanoid" id="A0A151Z783"/>
<dbReference type="PROSITE" id="PS00028">
    <property type="entry name" value="ZINC_FINGER_C2H2_1"/>
    <property type="match status" value="2"/>
</dbReference>
<dbReference type="InterPro" id="IPR035892">
    <property type="entry name" value="C2_domain_sf"/>
</dbReference>
<dbReference type="CDD" id="cd04047">
    <property type="entry name" value="C2B_Copine"/>
    <property type="match status" value="1"/>
</dbReference>
<gene>
    <name evidence="6" type="ORF">DLAC_09764</name>
</gene>
<keyword evidence="2" id="KW-0677">Repeat</keyword>
<protein>
    <submittedName>
        <fullName evidence="6">Phospholipid-binding protein</fullName>
    </submittedName>
</protein>
<dbReference type="PANTHER" id="PTHR10857:SF106">
    <property type="entry name" value="C2 DOMAIN-CONTAINING PROTEIN"/>
    <property type="match status" value="1"/>
</dbReference>
<dbReference type="InterPro" id="IPR045052">
    <property type="entry name" value="Copine"/>
</dbReference>